<accession>A0A0G1Z1T6</accession>
<sequence>MRKRFCILLTVAFILAGCAGFKPDIAVNMTTDIVFATALAKHPESKRAVIAALIGIKTVLAQPITYDALGQ</sequence>
<proteinExistence type="predicted"/>
<evidence type="ECO:0000313" key="3">
    <source>
        <dbReference type="Proteomes" id="UP000034588"/>
    </source>
</evidence>
<gene>
    <name evidence="2" type="ORF">UY48_C0010G0011</name>
</gene>
<comment type="caution">
    <text evidence="2">The sequence shown here is derived from an EMBL/GenBank/DDBJ whole genome shotgun (WGS) entry which is preliminary data.</text>
</comment>
<reference evidence="2 3" key="1">
    <citation type="journal article" date="2015" name="Nature">
        <title>rRNA introns, odd ribosomes, and small enigmatic genomes across a large radiation of phyla.</title>
        <authorList>
            <person name="Brown C.T."/>
            <person name="Hug L.A."/>
            <person name="Thomas B.C."/>
            <person name="Sharon I."/>
            <person name="Castelle C.J."/>
            <person name="Singh A."/>
            <person name="Wilkins M.J."/>
            <person name="Williams K.H."/>
            <person name="Banfield J.F."/>
        </authorList>
    </citation>
    <scope>NUCLEOTIDE SEQUENCE [LARGE SCALE GENOMIC DNA]</scope>
</reference>
<name>A0A0G1Z1T6_9BACT</name>
<dbReference type="EMBL" id="LCQD01000010">
    <property type="protein sequence ID" value="KKW12659.1"/>
    <property type="molecule type" value="Genomic_DNA"/>
</dbReference>
<protein>
    <submittedName>
        <fullName evidence="2">Uncharacterized protein</fullName>
    </submittedName>
</protein>
<dbReference type="PROSITE" id="PS51257">
    <property type="entry name" value="PROKAR_LIPOPROTEIN"/>
    <property type="match status" value="1"/>
</dbReference>
<feature type="chain" id="PRO_5002541359" evidence="1">
    <location>
        <begin position="22"/>
        <end position="71"/>
    </location>
</feature>
<evidence type="ECO:0000313" key="2">
    <source>
        <dbReference type="EMBL" id="KKW12659.1"/>
    </source>
</evidence>
<evidence type="ECO:0000256" key="1">
    <source>
        <dbReference type="SAM" id="SignalP"/>
    </source>
</evidence>
<organism evidence="2 3">
    <name type="scientific">Candidatus Gottesmanbacteria bacterium GW2011_GWB1_49_7</name>
    <dbReference type="NCBI Taxonomy" id="1618448"/>
    <lineage>
        <taxon>Bacteria</taxon>
        <taxon>Candidatus Gottesmaniibacteriota</taxon>
    </lineage>
</organism>
<dbReference type="Proteomes" id="UP000034588">
    <property type="component" value="Unassembled WGS sequence"/>
</dbReference>
<keyword evidence="1" id="KW-0732">Signal</keyword>
<feature type="signal peptide" evidence="1">
    <location>
        <begin position="1"/>
        <end position="21"/>
    </location>
</feature>
<dbReference type="AlphaFoldDB" id="A0A0G1Z1T6"/>